<evidence type="ECO:0000313" key="6">
    <source>
        <dbReference type="Proteomes" id="UP000596857"/>
    </source>
</evidence>
<gene>
    <name evidence="5" type="ORF">GC101_08960</name>
</gene>
<dbReference type="InterPro" id="IPR036156">
    <property type="entry name" value="Beta-gal/glucu_dom_sf"/>
</dbReference>
<dbReference type="InterPro" id="IPR017853">
    <property type="entry name" value="GH"/>
</dbReference>
<feature type="domain" description="Glycoside hydrolase family 2 immunoglobulin-like beta-sandwich" evidence="4">
    <location>
        <begin position="408"/>
        <end position="525"/>
    </location>
</feature>
<dbReference type="Gene3D" id="3.20.20.80">
    <property type="entry name" value="Glycosidases"/>
    <property type="match status" value="1"/>
</dbReference>
<evidence type="ECO:0000313" key="5">
    <source>
        <dbReference type="EMBL" id="NOU79011.1"/>
    </source>
</evidence>
<organism evidence="5 6">
    <name type="scientific">Paenibacillus phytohabitans</name>
    <dbReference type="NCBI Taxonomy" id="2654978"/>
    <lineage>
        <taxon>Bacteria</taxon>
        <taxon>Bacillati</taxon>
        <taxon>Bacillota</taxon>
        <taxon>Bacilli</taxon>
        <taxon>Bacillales</taxon>
        <taxon>Paenibacillaceae</taxon>
        <taxon>Paenibacillus</taxon>
    </lineage>
</organism>
<dbReference type="InterPro" id="IPR013783">
    <property type="entry name" value="Ig-like_fold"/>
</dbReference>
<dbReference type="Gene3D" id="2.60.120.260">
    <property type="entry name" value="Galactose-binding domain-like"/>
    <property type="match status" value="1"/>
</dbReference>
<dbReference type="Proteomes" id="UP000596857">
    <property type="component" value="Unassembled WGS sequence"/>
</dbReference>
<dbReference type="Gene3D" id="2.60.40.10">
    <property type="entry name" value="Immunoglobulins"/>
    <property type="match status" value="1"/>
</dbReference>
<dbReference type="SUPFAM" id="SSF49785">
    <property type="entry name" value="Galactose-binding domain-like"/>
    <property type="match status" value="1"/>
</dbReference>
<keyword evidence="2" id="KW-0378">Hydrolase</keyword>
<reference evidence="5 6" key="1">
    <citation type="submission" date="2019-10" db="EMBL/GenBank/DDBJ databases">
        <title>Description of Paenibacillus terricola sp. nov.</title>
        <authorList>
            <person name="Carlier A."/>
            <person name="Qi S."/>
        </authorList>
    </citation>
    <scope>NUCLEOTIDE SEQUENCE [LARGE SCALE GENOMIC DNA]</scope>
    <source>
        <strain evidence="5 6">LMG 31459</strain>
    </source>
</reference>
<dbReference type="PANTHER" id="PTHR42732:SF1">
    <property type="entry name" value="BETA-MANNOSIDASE"/>
    <property type="match status" value="1"/>
</dbReference>
<accession>A0ABX1YFQ6</accession>
<dbReference type="RefSeq" id="WP_171716945.1">
    <property type="nucleotide sequence ID" value="NZ_WHOB01000021.1"/>
</dbReference>
<dbReference type="SUPFAM" id="SSF51445">
    <property type="entry name" value="(Trans)glycosidases"/>
    <property type="match status" value="1"/>
</dbReference>
<evidence type="ECO:0000256" key="3">
    <source>
        <dbReference type="ARBA" id="ARBA00023295"/>
    </source>
</evidence>
<dbReference type="EMBL" id="WHOB01000021">
    <property type="protein sequence ID" value="NOU79011.1"/>
    <property type="molecule type" value="Genomic_DNA"/>
</dbReference>
<name>A0ABX1YFQ6_9BACL</name>
<proteinExistence type="inferred from homology"/>
<protein>
    <recommendedName>
        <fullName evidence="4">Glycoside hydrolase family 2 immunoglobulin-like beta-sandwich domain-containing protein</fullName>
    </recommendedName>
</protein>
<dbReference type="PANTHER" id="PTHR42732">
    <property type="entry name" value="BETA-GALACTOSIDASE"/>
    <property type="match status" value="1"/>
</dbReference>
<dbReference type="InterPro" id="IPR008979">
    <property type="entry name" value="Galactose-bd-like_sf"/>
</dbReference>
<comment type="similarity">
    <text evidence="1">Belongs to the glycosyl hydrolase 2 family.</text>
</comment>
<dbReference type="Pfam" id="PF00703">
    <property type="entry name" value="Glyco_hydro_2"/>
    <property type="match status" value="1"/>
</dbReference>
<evidence type="ECO:0000256" key="2">
    <source>
        <dbReference type="ARBA" id="ARBA00022801"/>
    </source>
</evidence>
<dbReference type="SUPFAM" id="SSF49303">
    <property type="entry name" value="beta-Galactosidase/glucuronidase domain"/>
    <property type="match status" value="1"/>
</dbReference>
<dbReference type="InterPro" id="IPR051913">
    <property type="entry name" value="GH2_Domain-Containing"/>
</dbReference>
<evidence type="ECO:0000259" key="4">
    <source>
        <dbReference type="Pfam" id="PF00703"/>
    </source>
</evidence>
<sequence length="975" mass="110703">MKTISKSFELRYFSQDPKANGETDFKGGTSVLDTEQRVSFLNEYAHQMEKNLSDVDLYSPIVTAGEVSSALGAIKSQPLPEHRQRIVLDDWVWTGHGAAKENRQLEQIEQWSKYKNIRVTEACLYLEEDASLPVALPLQDWRCFLEWTLPADGSVADSVFSLGEAATIGFDAEHTPYYISGGKKITLPATAGSITCKIELDFENRKYNLYLNHELAADFVEFSDLTTSSIERWLVSGKQGLRIGHILGVGYKRLTENEFEPFSIGTFIDEDFTAPIRADGWNQAEYDPAGWSNGTLPIVHGGQRYAGEDILMRKEVYIDEVPAIAELYIESLTPGGELYINGRLAAFIEDEYMRKLDITSFLREGNNLIAVKVYSDKIEEADKMTHSHTDLYTGWFAGRMHLDLLPSIYIEDVFTWTDAINESSAIQKVKVSVKTQKGLSSSKVTDHNIAVKMMPWFPEDGPLCAQGNWTTSTYANLTETTEGILEIASPNLWTSDHPNLYKIVVELYDSENNKCDDYVVTTGIRTVSQDGGVFRINGKPELLRAPLLFGARPPMETIAAWEKCPPAEYYIEEMLMVQKMNGNGLRMSVHDERIGGINDPRVCEFADQLGIMLVWQTSAWLRLTSATNLDLEGMATCIRQVRNHSSIVIWQPTNHPSWKNWDTVMKMYRNIYDTIIPLDTSRLISPSADSRRLNPYNDSGTMDYEGNPAEDCDSVWTAPLICRGNMDYILGYGNEWPALRQWPNVEEQYLPNYMDTTSYIPSFIDSKHRAYFNFEHDETAGQPNWDLHKGKPTYQVNSYEWRYEEGSIGRTLEFNEWKTSQAWQAFEAYEVIRKSRQLDYDGFSWCCLRGGPNTGTYQKSLVDYYGQPKLVYYSNRMVFQDVLAGSGNVDIVYGPEDEIPVTVLNLGDSKKVEVVVEILSAADDIVETHIYNHVILPEGRTVTRLESYKPSVKLEGLYSIRYTVNQEGAHEFVSK</sequence>
<dbReference type="InterPro" id="IPR006102">
    <property type="entry name" value="Ig-like_GH2"/>
</dbReference>
<comment type="caution">
    <text evidence="5">The sequence shown here is derived from an EMBL/GenBank/DDBJ whole genome shotgun (WGS) entry which is preliminary data.</text>
</comment>
<evidence type="ECO:0000256" key="1">
    <source>
        <dbReference type="ARBA" id="ARBA00007401"/>
    </source>
</evidence>
<keyword evidence="6" id="KW-1185">Reference proteome</keyword>
<keyword evidence="3" id="KW-0326">Glycosidase</keyword>